<dbReference type="PANTHER" id="PTHR34825">
    <property type="entry name" value="CONSERVED PROTEIN, WITH A WEAK D-GALACTARATE DEHYDRATASE/ALTRONATE HYDROLASE DOMAIN"/>
    <property type="match status" value="1"/>
</dbReference>
<dbReference type="PANTHER" id="PTHR34825:SF1">
    <property type="entry name" value="AAA-ATPASE-LIKE DOMAIN-CONTAINING PROTEIN"/>
    <property type="match status" value="1"/>
</dbReference>
<dbReference type="RefSeq" id="WP_158463358.1">
    <property type="nucleotide sequence ID" value="NZ_VZAD01000057.1"/>
</dbReference>
<organism evidence="2 3">
    <name type="scientific">Segatella copri</name>
    <dbReference type="NCBI Taxonomy" id="165179"/>
    <lineage>
        <taxon>Bacteria</taxon>
        <taxon>Pseudomonadati</taxon>
        <taxon>Bacteroidota</taxon>
        <taxon>Bacteroidia</taxon>
        <taxon>Bacteroidales</taxon>
        <taxon>Prevotellaceae</taxon>
        <taxon>Segatella</taxon>
    </lineage>
</organism>
<sequence length="525" mass="59848">MVEINDRRLPVGIQSFEKIREGGYLYVDKTDIIWQLANREKTYNYLSRPRRFGKSVLVDTLEAYFLGKKELFEGLKIMQMETEWVKRPVIRLDMSRAGAAPESVRSYLDNAFHQLESEYDIAVRQDSSLADRFDAIIQTAYNKTGLQVAILIDEYDSPLQHSWKTPQHEACTAVYREVFAILKADDKYEKFVFITGITKFTQISLFSVLNNLSNISFEPNYAAICGITKEEVLRDFKPEINKLAEYEGWTFDEAVAQLTAYYDGYHFSRRNMVDVFNPFSLINALSDSDLKNYWASSGATSMLPKFVDNMELKLRNFDPCTILRQTIETSDVTGGGAELFLYQSGYLTIKGYQMGVYILGFPNSEVRQALYETVLPALTLRGNSDIQSIQSDLLLAIQLGNLPEAMKCLKALIADVPYSNKKLASMDMEERYRLIMSTIFNAIGCRVEVEKMIATGRIDMVVETTQYIYVLELKLSDNGGVDAAAEQIRAKQYAEPFKADKRKVIALAIELDDRGKGLVDWKEVF</sequence>
<dbReference type="OrthoDB" id="9776605at2"/>
<name>A0A6A7WBB2_9BACT</name>
<dbReference type="EMBL" id="VZAD01000057">
    <property type="protein sequence ID" value="MQP11656.1"/>
    <property type="molecule type" value="Genomic_DNA"/>
</dbReference>
<evidence type="ECO:0000259" key="1">
    <source>
        <dbReference type="Pfam" id="PF09820"/>
    </source>
</evidence>
<keyword evidence="3" id="KW-1185">Reference proteome</keyword>
<evidence type="ECO:0000313" key="2">
    <source>
        <dbReference type="EMBL" id="MQP11656.1"/>
    </source>
</evidence>
<dbReference type="Pfam" id="PF08011">
    <property type="entry name" value="PDDEXK_9"/>
    <property type="match status" value="1"/>
</dbReference>
<dbReference type="AlphaFoldDB" id="A0A6A7WBB2"/>
<gene>
    <name evidence="2" type="ORF">F7D20_06705</name>
</gene>
<dbReference type="Proteomes" id="UP000384372">
    <property type="component" value="Unassembled WGS sequence"/>
</dbReference>
<protein>
    <submittedName>
        <fullName evidence="2">AAA family ATPase</fullName>
    </submittedName>
</protein>
<comment type="caution">
    <text evidence="2">The sequence shown here is derived from an EMBL/GenBank/DDBJ whole genome shotgun (WGS) entry which is preliminary data.</text>
</comment>
<dbReference type="InterPro" id="IPR012547">
    <property type="entry name" value="PDDEXK_9"/>
</dbReference>
<accession>A0A6A7WBB2</accession>
<proteinExistence type="predicted"/>
<feature type="domain" description="AAA-ATPase-like" evidence="1">
    <location>
        <begin position="10"/>
        <end position="206"/>
    </location>
</feature>
<evidence type="ECO:0000313" key="3">
    <source>
        <dbReference type="Proteomes" id="UP000384372"/>
    </source>
</evidence>
<reference evidence="2 3" key="1">
    <citation type="submission" date="2019-09" db="EMBL/GenBank/DDBJ databases">
        <title>Distinct polysaccharide growth profiles of human intestinal Prevotella copri isolates.</title>
        <authorList>
            <person name="Fehlner-Peach H."/>
            <person name="Magnabosco C."/>
            <person name="Raghavan V."/>
            <person name="Scher J.U."/>
            <person name="Tett A."/>
            <person name="Cox L.M."/>
            <person name="Gottsegen C."/>
            <person name="Watters A."/>
            <person name="Wiltshire- Gordon J.D."/>
            <person name="Segata N."/>
            <person name="Bonneau R."/>
            <person name="Littman D.R."/>
        </authorList>
    </citation>
    <scope>NUCLEOTIDE SEQUENCE [LARGE SCALE GENOMIC DNA]</scope>
    <source>
        <strain evidence="3">iAQ1173</strain>
    </source>
</reference>
<dbReference type="Pfam" id="PF09820">
    <property type="entry name" value="AAA-ATPase_like"/>
    <property type="match status" value="1"/>
</dbReference>
<dbReference type="InterPro" id="IPR018631">
    <property type="entry name" value="AAA-ATPase-like_dom"/>
</dbReference>